<accession>A0A183FJV0</accession>
<dbReference type="OrthoDB" id="6154445at2759"/>
<organism evidence="2 3">
    <name type="scientific">Heligmosomoides polygyrus</name>
    <name type="common">Parasitic roundworm</name>
    <dbReference type="NCBI Taxonomy" id="6339"/>
    <lineage>
        <taxon>Eukaryota</taxon>
        <taxon>Metazoa</taxon>
        <taxon>Ecdysozoa</taxon>
        <taxon>Nematoda</taxon>
        <taxon>Chromadorea</taxon>
        <taxon>Rhabditida</taxon>
        <taxon>Rhabditina</taxon>
        <taxon>Rhabditomorpha</taxon>
        <taxon>Strongyloidea</taxon>
        <taxon>Heligmosomidae</taxon>
        <taxon>Heligmosomoides</taxon>
    </lineage>
</organism>
<accession>A0A3P7YJW8</accession>
<reference evidence="3" key="2">
    <citation type="submission" date="2019-09" db="UniProtKB">
        <authorList>
            <consortium name="WormBaseParasite"/>
        </authorList>
    </citation>
    <scope>IDENTIFICATION</scope>
</reference>
<name>A0A183FJV0_HELPZ</name>
<evidence type="ECO:0000313" key="3">
    <source>
        <dbReference type="WBParaSite" id="HPBE_0000733601-mRNA-1"/>
    </source>
</evidence>
<gene>
    <name evidence="1" type="ORF">HPBE_LOCUS7337</name>
</gene>
<proteinExistence type="predicted"/>
<evidence type="ECO:0000313" key="2">
    <source>
        <dbReference type="Proteomes" id="UP000050761"/>
    </source>
</evidence>
<sequence length="186" mass="20730">MSGEDDSTAPVVTEYVSLQEVVDELLARSTVQLAPTVPAPAATIGPSILRPTFTKQGLQRQYDFNTQILNLLNPIVEAAPEEFQIKASLLKAATLLTQRNELLTVADKDPAVWQSFDHYSQAESFEATNPFLANYLRKRKTDEKKVQERPNWKRPHPYGARDQPFRSGGATWALAPPVNLQLSSLL</sequence>
<dbReference type="Proteomes" id="UP000050761">
    <property type="component" value="Unassembled WGS sequence"/>
</dbReference>
<protein>
    <submittedName>
        <fullName evidence="3">Mediator complex subunit 8</fullName>
    </submittedName>
</protein>
<reference evidence="1 2" key="1">
    <citation type="submission" date="2018-11" db="EMBL/GenBank/DDBJ databases">
        <authorList>
            <consortium name="Pathogen Informatics"/>
        </authorList>
    </citation>
    <scope>NUCLEOTIDE SEQUENCE [LARGE SCALE GENOMIC DNA]</scope>
</reference>
<dbReference type="WBParaSite" id="HPBE_0000733601-mRNA-1">
    <property type="protein sequence ID" value="HPBE_0000733601-mRNA-1"/>
    <property type="gene ID" value="HPBE_0000733601"/>
</dbReference>
<dbReference type="AlphaFoldDB" id="A0A183FJV0"/>
<keyword evidence="2" id="KW-1185">Reference proteome</keyword>
<evidence type="ECO:0000313" key="1">
    <source>
        <dbReference type="EMBL" id="VDO71814.1"/>
    </source>
</evidence>
<dbReference type="EMBL" id="UZAH01025862">
    <property type="protein sequence ID" value="VDO71814.1"/>
    <property type="molecule type" value="Genomic_DNA"/>
</dbReference>